<dbReference type="Proteomes" id="UP000030021">
    <property type="component" value="Unassembled WGS sequence"/>
</dbReference>
<dbReference type="STRING" id="215743.ROSMUCSMR3_00950"/>
<dbReference type="RefSeq" id="WP_037268892.1">
    <property type="nucleotide sequence ID" value="NZ_KN293975.1"/>
</dbReference>
<dbReference type="HOGENOM" id="CLU_097527_0_0_5"/>
<accession>A0A0A0HJQ2</accession>
<evidence type="ECO:0000256" key="1">
    <source>
        <dbReference type="SAM" id="Phobius"/>
    </source>
</evidence>
<name>A0A0A0HJQ2_9RHOB</name>
<evidence type="ECO:0000313" key="3">
    <source>
        <dbReference type="Proteomes" id="UP000030021"/>
    </source>
</evidence>
<dbReference type="OrthoDB" id="7876207at2"/>
<evidence type="ECO:0000313" key="2">
    <source>
        <dbReference type="EMBL" id="KGM86849.1"/>
    </source>
</evidence>
<gene>
    <name evidence="2" type="ORF">rosmuc_03147</name>
</gene>
<dbReference type="EMBL" id="AONH01000016">
    <property type="protein sequence ID" value="KGM86849.1"/>
    <property type="molecule type" value="Genomic_DNA"/>
</dbReference>
<reference evidence="2 3" key="1">
    <citation type="submission" date="2013-01" db="EMBL/GenBank/DDBJ databases">
        <authorList>
            <person name="Fiebig A."/>
            <person name="Goeker M."/>
            <person name="Klenk H.-P.P."/>
        </authorList>
    </citation>
    <scope>NUCLEOTIDE SEQUENCE [LARGE SCALE GENOMIC DNA]</scope>
    <source>
        <strain evidence="2 3">DSM 17069</strain>
    </source>
</reference>
<keyword evidence="1" id="KW-0812">Transmembrane</keyword>
<comment type="caution">
    <text evidence="2">The sequence shown here is derived from an EMBL/GenBank/DDBJ whole genome shotgun (WGS) entry which is preliminary data.</text>
</comment>
<dbReference type="PATRIC" id="fig|1288298.3.peg.3154"/>
<sequence>MTLRPAFKLLRRFWKQECGTAAMETVVMFPFLFMGLTFSYEYFDMFRYQSVREKATYTIADMLSRETAEVNDTYIDNVKVLFDIMSNDAGTNQVRVTVVRYHLDAANNMDEFELRWSEVRGSGDLNPLSADDVRNAHATLPQMIDGQEIILVETSSEYDPVFSTGFTDGTNIKTRMFVPLRFAAQLCFEGVCTAA</sequence>
<protein>
    <recommendedName>
        <fullName evidence="4">TadE-like protein</fullName>
    </recommendedName>
</protein>
<keyword evidence="1" id="KW-0472">Membrane</keyword>
<proteinExistence type="predicted"/>
<keyword evidence="1" id="KW-1133">Transmembrane helix</keyword>
<feature type="transmembrane region" description="Helical" evidence="1">
    <location>
        <begin position="21"/>
        <end position="43"/>
    </location>
</feature>
<dbReference type="AlphaFoldDB" id="A0A0A0HJQ2"/>
<dbReference type="eggNOG" id="COG4961">
    <property type="taxonomic scope" value="Bacteria"/>
</dbReference>
<evidence type="ECO:0008006" key="4">
    <source>
        <dbReference type="Google" id="ProtNLM"/>
    </source>
</evidence>
<organism evidence="2 3">
    <name type="scientific">Roseovarius mucosus DSM 17069</name>
    <dbReference type="NCBI Taxonomy" id="1288298"/>
    <lineage>
        <taxon>Bacteria</taxon>
        <taxon>Pseudomonadati</taxon>
        <taxon>Pseudomonadota</taxon>
        <taxon>Alphaproteobacteria</taxon>
        <taxon>Rhodobacterales</taxon>
        <taxon>Roseobacteraceae</taxon>
        <taxon>Roseovarius</taxon>
    </lineage>
</organism>